<feature type="domain" description="HTH cro/C1-type" evidence="1">
    <location>
        <begin position="42"/>
        <end position="96"/>
    </location>
</feature>
<dbReference type="PROSITE" id="PS50943">
    <property type="entry name" value="HTH_CROC1"/>
    <property type="match status" value="1"/>
</dbReference>
<dbReference type="EMBL" id="LR134495">
    <property type="protein sequence ID" value="VEI78127.1"/>
    <property type="molecule type" value="Genomic_DNA"/>
</dbReference>
<evidence type="ECO:0000259" key="1">
    <source>
        <dbReference type="PROSITE" id="PS50943"/>
    </source>
</evidence>
<dbReference type="SMART" id="SM00530">
    <property type="entry name" value="HTH_XRE"/>
    <property type="match status" value="1"/>
</dbReference>
<dbReference type="SUPFAM" id="SSF47413">
    <property type="entry name" value="lambda repressor-like DNA-binding domains"/>
    <property type="match status" value="1"/>
</dbReference>
<dbReference type="Proteomes" id="UP000271188">
    <property type="component" value="Chromosome"/>
</dbReference>
<dbReference type="InterPro" id="IPR001387">
    <property type="entry name" value="Cro/C1-type_HTH"/>
</dbReference>
<sequence>MAKDLDLEVVPFDDVLRQAMRNPQFKQEFDELRVQRELAQILKQARLEKNLTQAQVAELSGINVKNISRLERGVISPKYATVVRYLNALGGSFQYVPHLG</sequence>
<evidence type="ECO:0000313" key="3">
    <source>
        <dbReference type="Proteomes" id="UP000271188"/>
    </source>
</evidence>
<dbReference type="RefSeq" id="WP_126302489.1">
    <property type="nucleotide sequence ID" value="NZ_LR134495.1"/>
</dbReference>
<proteinExistence type="predicted"/>
<dbReference type="Gene3D" id="1.10.260.40">
    <property type="entry name" value="lambda repressor-like DNA-binding domains"/>
    <property type="match status" value="1"/>
</dbReference>
<evidence type="ECO:0000313" key="2">
    <source>
        <dbReference type="EMBL" id="VEI78127.1"/>
    </source>
</evidence>
<dbReference type="AlphaFoldDB" id="A0A448TDP1"/>
<name>A0A448TDP1_MANHA</name>
<reference evidence="2" key="1">
    <citation type="submission" date="2018-12" db="EMBL/GenBank/DDBJ databases">
        <authorList>
            <consortium name="Pathogen Informatics"/>
        </authorList>
    </citation>
    <scope>NUCLEOTIDE SEQUENCE [LARGE SCALE GENOMIC DNA]</scope>
    <source>
        <strain evidence="2">NCTC10643</strain>
    </source>
</reference>
<dbReference type="GO" id="GO:0003677">
    <property type="term" value="F:DNA binding"/>
    <property type="evidence" value="ECO:0007669"/>
    <property type="project" value="InterPro"/>
</dbReference>
<dbReference type="InterPro" id="IPR010982">
    <property type="entry name" value="Lambda_DNA-bd_dom_sf"/>
</dbReference>
<dbReference type="Pfam" id="PF01381">
    <property type="entry name" value="HTH_3"/>
    <property type="match status" value="1"/>
</dbReference>
<dbReference type="CDD" id="cd00093">
    <property type="entry name" value="HTH_XRE"/>
    <property type="match status" value="1"/>
</dbReference>
<organism evidence="2 3">
    <name type="scientific">Mannheimia haemolytica</name>
    <name type="common">Pasteurella haemolytica</name>
    <dbReference type="NCBI Taxonomy" id="75985"/>
    <lineage>
        <taxon>Bacteria</taxon>
        <taxon>Pseudomonadati</taxon>
        <taxon>Pseudomonadota</taxon>
        <taxon>Gammaproteobacteria</taxon>
        <taxon>Pasteurellales</taxon>
        <taxon>Pasteurellaceae</taxon>
        <taxon>Mannheimia</taxon>
    </lineage>
</organism>
<accession>A0A448TDP1</accession>
<protein>
    <submittedName>
        <fullName evidence="2">Uncharacterized protein conserved in bacteria</fullName>
    </submittedName>
</protein>
<gene>
    <name evidence="2" type="ORF">NCTC10643_02019</name>
</gene>